<feature type="region of interest" description="Disordered" evidence="1">
    <location>
        <begin position="192"/>
        <end position="234"/>
    </location>
</feature>
<gene>
    <name evidence="2" type="ORF">BLNAU_15191</name>
</gene>
<organism evidence="2 3">
    <name type="scientific">Blattamonas nauphoetae</name>
    <dbReference type="NCBI Taxonomy" id="2049346"/>
    <lineage>
        <taxon>Eukaryota</taxon>
        <taxon>Metamonada</taxon>
        <taxon>Preaxostyla</taxon>
        <taxon>Oxymonadida</taxon>
        <taxon>Blattamonas</taxon>
    </lineage>
</organism>
<reference evidence="2 3" key="1">
    <citation type="journal article" date="2022" name="bioRxiv">
        <title>Genomics of Preaxostyla Flagellates Illuminates Evolutionary Transitions and the Path Towards Mitochondrial Loss.</title>
        <authorList>
            <person name="Novak L.V.F."/>
            <person name="Treitli S.C."/>
            <person name="Pyrih J."/>
            <person name="Halakuc P."/>
            <person name="Pipaliya S.V."/>
            <person name="Vacek V."/>
            <person name="Brzon O."/>
            <person name="Soukal P."/>
            <person name="Eme L."/>
            <person name="Dacks J.B."/>
            <person name="Karnkowska A."/>
            <person name="Elias M."/>
            <person name="Hampl V."/>
        </authorList>
    </citation>
    <scope>NUCLEOTIDE SEQUENCE [LARGE SCALE GENOMIC DNA]</scope>
    <source>
        <strain evidence="2">NAU3</strain>
        <tissue evidence="2">Gut</tissue>
    </source>
</reference>
<sequence length="330" mass="38186">MTPTIRPDDKQVLSFQPNGTAFSQYQEEAGSKITFIGMIKSTSFQYHLYIIPRVEETIARVNRTLTFNTYYSAFVPPVSKRNFIFDRMYRGRRILLLGSFYAVDPTDNAFPPDIPRDINVPYCFCVYPHAMDGFPTYPDIRIIIQKDSADENKVNKHPYPAVFEIVAEFISNGRRDEDPVWMSLKKITSLIPKLRSKPPPKPHPPIPGPKLDFKPKPPPKPKRNITPDLSKMTKEQRSTYLREEAKKEELICPITKVLFVDPVRGRLSLKVDPNDPTEPPTITFSRAYCEDPQAMTDHNTVERLEEFKTKYADYLDDMFPKIELDDDLFD</sequence>
<accession>A0ABQ9XBL3</accession>
<name>A0ABQ9XBL3_9EUKA</name>
<keyword evidence="3" id="KW-1185">Reference proteome</keyword>
<dbReference type="EMBL" id="JARBJD010000147">
    <property type="protein sequence ID" value="KAK2949888.1"/>
    <property type="molecule type" value="Genomic_DNA"/>
</dbReference>
<protein>
    <submittedName>
        <fullName evidence="2">Uncharacterized protein</fullName>
    </submittedName>
</protein>
<comment type="caution">
    <text evidence="2">The sequence shown here is derived from an EMBL/GenBank/DDBJ whole genome shotgun (WGS) entry which is preliminary data.</text>
</comment>
<evidence type="ECO:0000313" key="2">
    <source>
        <dbReference type="EMBL" id="KAK2949888.1"/>
    </source>
</evidence>
<proteinExistence type="predicted"/>
<evidence type="ECO:0000256" key="1">
    <source>
        <dbReference type="SAM" id="MobiDB-lite"/>
    </source>
</evidence>
<evidence type="ECO:0000313" key="3">
    <source>
        <dbReference type="Proteomes" id="UP001281761"/>
    </source>
</evidence>
<dbReference type="Proteomes" id="UP001281761">
    <property type="component" value="Unassembled WGS sequence"/>
</dbReference>